<dbReference type="SMART" id="SM00513">
    <property type="entry name" value="SAP"/>
    <property type="match status" value="2"/>
</dbReference>
<feature type="compositionally biased region" description="Basic and acidic residues" evidence="6">
    <location>
        <begin position="123"/>
        <end position="135"/>
    </location>
</feature>
<dbReference type="GO" id="GO:0016779">
    <property type="term" value="F:nucleotidyltransferase activity"/>
    <property type="evidence" value="ECO:0007669"/>
    <property type="project" value="UniProtKB-KW"/>
</dbReference>
<dbReference type="InterPro" id="IPR000477">
    <property type="entry name" value="RT_dom"/>
</dbReference>
<evidence type="ECO:0000256" key="4">
    <source>
        <dbReference type="ARBA" id="ARBA00022759"/>
    </source>
</evidence>
<organism evidence="10 11">
    <name type="scientific">Cephus cinctus</name>
    <name type="common">Wheat stem sawfly</name>
    <dbReference type="NCBI Taxonomy" id="211228"/>
    <lineage>
        <taxon>Eukaryota</taxon>
        <taxon>Metazoa</taxon>
        <taxon>Ecdysozoa</taxon>
        <taxon>Arthropoda</taxon>
        <taxon>Hexapoda</taxon>
        <taxon>Insecta</taxon>
        <taxon>Pterygota</taxon>
        <taxon>Neoptera</taxon>
        <taxon>Endopterygota</taxon>
        <taxon>Hymenoptera</taxon>
        <taxon>Cephoidea</taxon>
        <taxon>Cephidae</taxon>
        <taxon>Cephus</taxon>
    </lineage>
</organism>
<feature type="region of interest" description="Disordered" evidence="6">
    <location>
        <begin position="252"/>
        <end position="277"/>
    </location>
</feature>
<dbReference type="Gene3D" id="2.40.70.10">
    <property type="entry name" value="Acid Proteases"/>
    <property type="match status" value="1"/>
</dbReference>
<evidence type="ECO:0000256" key="1">
    <source>
        <dbReference type="ARBA" id="ARBA00022679"/>
    </source>
</evidence>
<dbReference type="Gene3D" id="4.10.60.10">
    <property type="entry name" value="Zinc finger, CCHC-type"/>
    <property type="match status" value="1"/>
</dbReference>
<keyword evidence="3" id="KW-0540">Nuclease</keyword>
<dbReference type="PROSITE" id="PS50158">
    <property type="entry name" value="ZF_CCHC"/>
    <property type="match status" value="1"/>
</dbReference>
<evidence type="ECO:0000256" key="3">
    <source>
        <dbReference type="ARBA" id="ARBA00022722"/>
    </source>
</evidence>
<dbReference type="InterPro" id="IPR050951">
    <property type="entry name" value="Retrovirus_Pol_polyprotein"/>
</dbReference>
<proteinExistence type="predicted"/>
<dbReference type="SUPFAM" id="SSF68906">
    <property type="entry name" value="SAP domain"/>
    <property type="match status" value="1"/>
</dbReference>
<sequence length="826" mass="94599">MSVQRVTGRRPKDEITSCAVKATKTAKMTDGIEEAITEVDTFEVEELRERLERLGRSIKGTKPVLADRLPNDDEDDEEGDDVPGKGEASSEEEEEEELDVKTLRTAALKEELRKRSSKVTGKKSELRARLQRALDQEATSTEETTTDDSEDEEVEITLQRGKKNADKKIKSLMSLKEAQKSLPVFTGDKGENIQRWLLTFETIAKIAGQADIEEEAIIQYSIDGIRDDEVNKTILYGASSIKEFRKKLQLYETQKENSGKSHRSIQRPSNNDKPKRIAVDKMTDRKDGVIVKPKHCFVCGNKNHLSRDCPDKEKGRKCFKCDRFGHISSEYTTEVKKSSSTNTESRARVDAVEATKRKIPKDIKMLGQDVTACIDSGSDLHLVRFSEYQRLGAPKLELKKIVFDGANSKDNKTIGRFTTEIEIDEMKFDFVFHVVPDEYIPYNVIVGVELTDLAEVRLRHRAAKVVSLEEKEMKEIVVQIDDPGWQTVLSINAQVEPEPEVSTRHIADPKIREEVKEIVENYEPRKTKETEVKINIILNDEVPVFQNPRRLSADQRKIVNEIVDEWLQRGIVRHSTSNYASPIVLVAKKNNQWRLCVDYRMLNRKILRDRNPLPLIEDQLDRLQDARVFCTLDMKDGFFHVPIEESSIKYTAFVTPDGQFEFLRVLFGLCNSPAVFQRFVRAVFQRLINDGTVLAYLDDLIIPAKTEAECCEKLKKVLKQAEMYGLIINWKKCEQLVRRVQYLGYIVEEGEIRPSDEKTKAVKNFPKPKSVKQIQSFLGLTGYFRKFIPDYARIARPLSNLLRNSVKFHCGPLHFQVGAFLSTTMK</sequence>
<keyword evidence="4" id="KW-0378">Hydrolase</keyword>
<keyword evidence="5" id="KW-0863">Zinc-finger</keyword>
<keyword evidence="1" id="KW-0808">Transferase</keyword>
<dbReference type="PANTHER" id="PTHR37984:SF5">
    <property type="entry name" value="PROTEIN NYNRIN-LIKE"/>
    <property type="match status" value="1"/>
</dbReference>
<dbReference type="Proteomes" id="UP000694920">
    <property type="component" value="Unplaced"/>
</dbReference>
<evidence type="ECO:0000256" key="5">
    <source>
        <dbReference type="PROSITE-ProRule" id="PRU00047"/>
    </source>
</evidence>
<dbReference type="SUPFAM" id="SSF57756">
    <property type="entry name" value="Retrovirus zinc finger-like domains"/>
    <property type="match status" value="1"/>
</dbReference>
<evidence type="ECO:0000256" key="6">
    <source>
        <dbReference type="SAM" id="MobiDB-lite"/>
    </source>
</evidence>
<dbReference type="Pfam" id="PF02037">
    <property type="entry name" value="SAP"/>
    <property type="match status" value="1"/>
</dbReference>
<dbReference type="Pfam" id="PF00078">
    <property type="entry name" value="RVT_1"/>
    <property type="match status" value="1"/>
</dbReference>
<keyword evidence="10" id="KW-1185">Reference proteome</keyword>
<feature type="compositionally biased region" description="Acidic residues" evidence="6">
    <location>
        <begin position="72"/>
        <end position="81"/>
    </location>
</feature>
<dbReference type="SUPFAM" id="SSF56672">
    <property type="entry name" value="DNA/RNA polymerases"/>
    <property type="match status" value="1"/>
</dbReference>
<feature type="compositionally biased region" description="Acidic residues" evidence="6">
    <location>
        <begin position="89"/>
        <end position="98"/>
    </location>
</feature>
<dbReference type="InterPro" id="IPR036875">
    <property type="entry name" value="Znf_CCHC_sf"/>
</dbReference>
<dbReference type="GO" id="GO:0071897">
    <property type="term" value="P:DNA biosynthetic process"/>
    <property type="evidence" value="ECO:0007669"/>
    <property type="project" value="UniProtKB-ARBA"/>
</dbReference>
<feature type="compositionally biased region" description="Acidic residues" evidence="6">
    <location>
        <begin position="144"/>
        <end position="154"/>
    </location>
</feature>
<feature type="domain" description="SAP" evidence="8">
    <location>
        <begin position="39"/>
        <end position="73"/>
    </location>
</feature>
<dbReference type="Pfam" id="PF00098">
    <property type="entry name" value="zf-CCHC"/>
    <property type="match status" value="1"/>
</dbReference>
<dbReference type="InterPro" id="IPR043128">
    <property type="entry name" value="Rev_trsase/Diguanyl_cyclase"/>
</dbReference>
<feature type="region of interest" description="Disordered" evidence="6">
    <location>
        <begin position="123"/>
        <end position="154"/>
    </location>
</feature>
<gene>
    <name evidence="11" type="primary">LOC107268244</name>
</gene>
<dbReference type="InterPro" id="IPR036361">
    <property type="entry name" value="SAP_dom_sf"/>
</dbReference>
<dbReference type="GO" id="GO:0003676">
    <property type="term" value="F:nucleic acid binding"/>
    <property type="evidence" value="ECO:0007669"/>
    <property type="project" value="InterPro"/>
</dbReference>
<keyword evidence="2" id="KW-0548">Nucleotidyltransferase</keyword>
<evidence type="ECO:0000313" key="10">
    <source>
        <dbReference type="Proteomes" id="UP000694920"/>
    </source>
</evidence>
<name>A0AAJ7FKI1_CEPCN</name>
<feature type="domain" description="SAP" evidence="8">
    <location>
        <begin position="100"/>
        <end position="134"/>
    </location>
</feature>
<dbReference type="RefSeq" id="XP_015596320.1">
    <property type="nucleotide sequence ID" value="XM_015740834.1"/>
</dbReference>
<dbReference type="InterPro" id="IPR003034">
    <property type="entry name" value="SAP_dom"/>
</dbReference>
<evidence type="ECO:0000313" key="11">
    <source>
        <dbReference type="RefSeq" id="XP_015596320.1"/>
    </source>
</evidence>
<dbReference type="CDD" id="cd01647">
    <property type="entry name" value="RT_LTR"/>
    <property type="match status" value="1"/>
</dbReference>
<dbReference type="Gene3D" id="3.10.10.10">
    <property type="entry name" value="HIV Type 1 Reverse Transcriptase, subunit A, domain 1"/>
    <property type="match status" value="1"/>
</dbReference>
<dbReference type="InterPro" id="IPR021109">
    <property type="entry name" value="Peptidase_aspartic_dom_sf"/>
</dbReference>
<evidence type="ECO:0000259" key="8">
    <source>
        <dbReference type="PROSITE" id="PS50800"/>
    </source>
</evidence>
<feature type="domain" description="Reverse transcriptase" evidence="9">
    <location>
        <begin position="567"/>
        <end position="747"/>
    </location>
</feature>
<evidence type="ECO:0000259" key="9">
    <source>
        <dbReference type="PROSITE" id="PS50878"/>
    </source>
</evidence>
<protein>
    <submittedName>
        <fullName evidence="11">Uncharacterized protein LOC107268244</fullName>
    </submittedName>
</protein>
<dbReference type="SMART" id="SM00343">
    <property type="entry name" value="ZnF_C2HC"/>
    <property type="match status" value="2"/>
</dbReference>
<feature type="domain" description="CCHC-type" evidence="7">
    <location>
        <begin position="296"/>
        <end position="311"/>
    </location>
</feature>
<dbReference type="InterPro" id="IPR001878">
    <property type="entry name" value="Znf_CCHC"/>
</dbReference>
<keyword evidence="4" id="KW-0255">Endonuclease</keyword>
<dbReference type="KEGG" id="ccin:107268244"/>
<evidence type="ECO:0000259" key="7">
    <source>
        <dbReference type="PROSITE" id="PS50158"/>
    </source>
</evidence>
<dbReference type="InterPro" id="IPR043502">
    <property type="entry name" value="DNA/RNA_pol_sf"/>
</dbReference>
<dbReference type="GeneID" id="107268244"/>
<dbReference type="PROSITE" id="PS50800">
    <property type="entry name" value="SAP"/>
    <property type="match status" value="2"/>
</dbReference>
<accession>A0AAJ7FKI1</accession>
<dbReference type="PANTHER" id="PTHR37984">
    <property type="entry name" value="PROTEIN CBG26694"/>
    <property type="match status" value="1"/>
</dbReference>
<dbReference type="AlphaFoldDB" id="A0AAJ7FKI1"/>
<keyword evidence="5" id="KW-0862">Zinc</keyword>
<dbReference type="CDD" id="cd00303">
    <property type="entry name" value="retropepsin_like"/>
    <property type="match status" value="1"/>
</dbReference>
<evidence type="ECO:0000256" key="2">
    <source>
        <dbReference type="ARBA" id="ARBA00022695"/>
    </source>
</evidence>
<dbReference type="GO" id="GO:0008270">
    <property type="term" value="F:zinc ion binding"/>
    <property type="evidence" value="ECO:0007669"/>
    <property type="project" value="UniProtKB-KW"/>
</dbReference>
<dbReference type="Gene3D" id="1.10.720.30">
    <property type="entry name" value="SAP domain"/>
    <property type="match status" value="2"/>
</dbReference>
<dbReference type="PROSITE" id="PS50878">
    <property type="entry name" value="RT_POL"/>
    <property type="match status" value="1"/>
</dbReference>
<reference evidence="11" key="1">
    <citation type="submission" date="2025-08" db="UniProtKB">
        <authorList>
            <consortium name="RefSeq"/>
        </authorList>
    </citation>
    <scope>IDENTIFICATION</scope>
</reference>
<feature type="region of interest" description="Disordered" evidence="6">
    <location>
        <begin position="53"/>
        <end position="104"/>
    </location>
</feature>
<dbReference type="GO" id="GO:0004519">
    <property type="term" value="F:endonuclease activity"/>
    <property type="evidence" value="ECO:0007669"/>
    <property type="project" value="UniProtKB-KW"/>
</dbReference>
<keyword evidence="5" id="KW-0479">Metal-binding</keyword>
<dbReference type="Gene3D" id="3.30.70.270">
    <property type="match status" value="2"/>
</dbReference>